<accession>A0AA49Q5J1</accession>
<dbReference type="Pfam" id="PF00501">
    <property type="entry name" value="AMP-binding"/>
    <property type="match status" value="1"/>
</dbReference>
<dbReference type="GO" id="GO:0044550">
    <property type="term" value="P:secondary metabolite biosynthetic process"/>
    <property type="evidence" value="ECO:0007669"/>
    <property type="project" value="TreeGrafter"/>
</dbReference>
<sequence>MPTAAPKDLGPSAHVDHWPRRQLPPAEEWPVIRLDPPYDYPATLNAAVELLDRALTDGHADRPALITPDGNGGWQHTTYAELAAQVDALAHVLVRDMGLEPGNRVLLRGFNGRWMAVAWLATVKAGLVAVTTMPLLRTKELRVIAERAQCQAALCDVRLADELRLAAESPTTLRDIRVWGTNDAEGLEALMAVPRGAFDAVRTSRDDVCLIAFTSGTTGVPKGCMHFHRDVMAMCDGFSKQVLKATHTDRCIGTPPLAFTFGLGGLLCFPLAARGAAVLVEKATPESLLDAIAQTKATVSFTAPTFYRAMSLALKKEPQRWRLPSLRASVSAGEALPDATRMLWRETTGIEMLDGIGATEMIHIFIAAAGKDVRTGAIGKAVPGYEVAILDDALHPLPTGEVGRLAVRGPTGCRYLNDPRQRDYVKGGWNLTGDAALMDADGYVFFKARTDDLILSAGYNIGAPEVEAAVLQHESVAECAVVGVPDEERGQAVKAFVVLKPDHEASSALAKQIQDFVKATIAPYKYPRLVEFVAALPKTDTGKLQRFRLKEPK</sequence>
<evidence type="ECO:0000256" key="4">
    <source>
        <dbReference type="ARBA" id="ARBA00022840"/>
    </source>
</evidence>
<evidence type="ECO:0000256" key="3">
    <source>
        <dbReference type="ARBA" id="ARBA00022741"/>
    </source>
</evidence>
<evidence type="ECO:0000259" key="7">
    <source>
        <dbReference type="Pfam" id="PF13193"/>
    </source>
</evidence>
<dbReference type="Gene3D" id="3.30.300.30">
    <property type="match status" value="1"/>
</dbReference>
<accession>A0AA49K1H2</accession>
<keyword evidence="3" id="KW-0547">Nucleotide-binding</keyword>
<name>A0AA49Q5J1_9BACT</name>
<dbReference type="Proteomes" id="UP001229955">
    <property type="component" value="Chromosome"/>
</dbReference>
<feature type="domain" description="AMP-dependent synthetase/ligase" evidence="6">
    <location>
        <begin position="58"/>
        <end position="411"/>
    </location>
</feature>
<protein>
    <submittedName>
        <fullName evidence="8">AMP-binding protein</fullName>
    </submittedName>
</protein>
<dbReference type="InterPro" id="IPR000873">
    <property type="entry name" value="AMP-dep_synth/lig_dom"/>
</dbReference>
<dbReference type="FunFam" id="3.30.300.30:FF:000005">
    <property type="entry name" value="Acyl-coenzyme A synthetase ACSM5, mitochondrial"/>
    <property type="match status" value="1"/>
</dbReference>
<dbReference type="InterPro" id="IPR020845">
    <property type="entry name" value="AMP-binding_CS"/>
</dbReference>
<dbReference type="PANTHER" id="PTHR43352">
    <property type="entry name" value="ACETYL-COA SYNTHETASE"/>
    <property type="match status" value="1"/>
</dbReference>
<dbReference type="AlphaFoldDB" id="A0AA49Q5J1"/>
<reference evidence="8" key="1">
    <citation type="submission" date="2023-07" db="EMBL/GenBank/DDBJ databases">
        <authorList>
            <person name="Haufschild T."/>
            <person name="Kallscheuer N."/>
            <person name="Hammer J."/>
            <person name="Kohn T."/>
            <person name="Kabuu M."/>
            <person name="Jogler M."/>
            <person name="Wohfarth N."/>
            <person name="Heuer A."/>
            <person name="Rohde M."/>
            <person name="van Teeseling M.C.F."/>
            <person name="Jogler C."/>
        </authorList>
    </citation>
    <scope>NUCLEOTIDE SEQUENCE</scope>
    <source>
        <strain evidence="8">Strain 138</strain>
        <strain evidence="9">Strain 318</strain>
    </source>
</reference>
<dbReference type="GO" id="GO:0005524">
    <property type="term" value="F:ATP binding"/>
    <property type="evidence" value="ECO:0007669"/>
    <property type="project" value="UniProtKB-KW"/>
</dbReference>
<dbReference type="PROSITE" id="PS00455">
    <property type="entry name" value="AMP_BINDING"/>
    <property type="match status" value="1"/>
</dbReference>
<organism evidence="8">
    <name type="scientific">Pseudogemmatithrix spongiicola</name>
    <dbReference type="NCBI Taxonomy" id="3062599"/>
    <lineage>
        <taxon>Bacteria</taxon>
        <taxon>Pseudomonadati</taxon>
        <taxon>Gemmatimonadota</taxon>
        <taxon>Gemmatimonadia</taxon>
        <taxon>Gemmatimonadales</taxon>
        <taxon>Gemmatimonadaceae</taxon>
        <taxon>Pseudogemmatithrix</taxon>
    </lineage>
</organism>
<comment type="similarity">
    <text evidence="1">Belongs to the ATP-dependent AMP-binding enzyme family.</text>
</comment>
<dbReference type="PANTHER" id="PTHR43352:SF1">
    <property type="entry name" value="ANTHRANILATE--COA LIGASE"/>
    <property type="match status" value="1"/>
</dbReference>
<keyword evidence="4" id="KW-0067">ATP-binding</keyword>
<dbReference type="EMBL" id="CP130612">
    <property type="protein sequence ID" value="WKW13273.1"/>
    <property type="molecule type" value="Genomic_DNA"/>
</dbReference>
<feature type="region of interest" description="Disordered" evidence="5">
    <location>
        <begin position="1"/>
        <end position="20"/>
    </location>
</feature>
<evidence type="ECO:0000313" key="8">
    <source>
        <dbReference type="EMBL" id="WKW13273.1"/>
    </source>
</evidence>
<dbReference type="RefSeq" id="WP_367886133.1">
    <property type="nucleotide sequence ID" value="NZ_CP130612.1"/>
</dbReference>
<evidence type="ECO:0000256" key="1">
    <source>
        <dbReference type="ARBA" id="ARBA00006432"/>
    </source>
</evidence>
<dbReference type="SUPFAM" id="SSF56801">
    <property type="entry name" value="Acetyl-CoA synthetase-like"/>
    <property type="match status" value="1"/>
</dbReference>
<feature type="domain" description="AMP-binding enzyme C-terminal" evidence="7">
    <location>
        <begin position="465"/>
        <end position="543"/>
    </location>
</feature>
<dbReference type="EMBL" id="CP130613">
    <property type="protein sequence ID" value="WKW16180.1"/>
    <property type="molecule type" value="Genomic_DNA"/>
</dbReference>
<evidence type="ECO:0000313" key="9">
    <source>
        <dbReference type="EMBL" id="WKW16180.1"/>
    </source>
</evidence>
<gene>
    <name evidence="8" type="ORF">Strain138_002590</name>
    <name evidence="9" type="ORF">Strain318_002590</name>
</gene>
<dbReference type="KEGG" id="pspc:Strain318_002590"/>
<dbReference type="InterPro" id="IPR042099">
    <property type="entry name" value="ANL_N_sf"/>
</dbReference>
<keyword evidence="2" id="KW-0436">Ligase</keyword>
<evidence type="ECO:0000256" key="5">
    <source>
        <dbReference type="SAM" id="MobiDB-lite"/>
    </source>
</evidence>
<dbReference type="GO" id="GO:0016878">
    <property type="term" value="F:acid-thiol ligase activity"/>
    <property type="evidence" value="ECO:0007669"/>
    <property type="project" value="UniProtKB-ARBA"/>
</dbReference>
<evidence type="ECO:0000256" key="2">
    <source>
        <dbReference type="ARBA" id="ARBA00022598"/>
    </source>
</evidence>
<keyword evidence="10" id="KW-1185">Reference proteome</keyword>
<dbReference type="GO" id="GO:0016405">
    <property type="term" value="F:CoA-ligase activity"/>
    <property type="evidence" value="ECO:0007669"/>
    <property type="project" value="UniProtKB-ARBA"/>
</dbReference>
<dbReference type="Pfam" id="PF13193">
    <property type="entry name" value="AMP-binding_C"/>
    <property type="match status" value="1"/>
</dbReference>
<dbReference type="Gene3D" id="3.40.50.12780">
    <property type="entry name" value="N-terminal domain of ligase-like"/>
    <property type="match status" value="1"/>
</dbReference>
<proteinExistence type="inferred from homology"/>
<dbReference type="InterPro" id="IPR025110">
    <property type="entry name" value="AMP-bd_C"/>
</dbReference>
<dbReference type="InterPro" id="IPR045851">
    <property type="entry name" value="AMP-bd_C_sf"/>
</dbReference>
<evidence type="ECO:0000313" key="10">
    <source>
        <dbReference type="Proteomes" id="UP001229955"/>
    </source>
</evidence>
<evidence type="ECO:0000259" key="6">
    <source>
        <dbReference type="Pfam" id="PF00501"/>
    </source>
</evidence>